<sequence>MMFKRVFTRSFASSLRAAASKAATPPPVRLFGVEGTYATALYQAAAKNSSIDAAFQSLQKVESTVKKDSKLSHLLQNPALSLNDRNSVIDAIVETHKGLDGYVVNLLRVLSENNRLSCFERISSDFGVLNDAHNGLLKGTVTSAEPLDPKSFKRIERALSASKLVGQGKSLKLENVIKPEIKGGLIVELDGKTVDLSISTKIQKLNKVLEDSI</sequence>
<dbReference type="PRINTS" id="PR00125">
    <property type="entry name" value="ATPASEDELTA"/>
</dbReference>
<evidence type="ECO:0000256" key="6">
    <source>
        <dbReference type="ARBA" id="ARBA00023065"/>
    </source>
</evidence>
<dbReference type="AlphaFoldDB" id="J8TQJ9"/>
<name>J8TQJ9_SACK1</name>
<dbReference type="Pfam" id="PF00213">
    <property type="entry name" value="OSCP"/>
    <property type="match status" value="1"/>
</dbReference>
<dbReference type="Proteomes" id="UP000002753">
    <property type="component" value="Unassembled WGS sequence"/>
</dbReference>
<keyword evidence="10" id="KW-1185">Reference proteome</keyword>
<dbReference type="SUPFAM" id="SSF47928">
    <property type="entry name" value="N-terminal domain of the delta subunit of the F1F0-ATP synthase"/>
    <property type="match status" value="1"/>
</dbReference>
<dbReference type="NCBIfam" id="TIGR01145">
    <property type="entry name" value="ATP_synt_delta"/>
    <property type="match status" value="1"/>
</dbReference>
<comment type="subcellular location">
    <subcellularLocation>
        <location evidence="1">Membrane</location>
    </subcellularLocation>
</comment>
<evidence type="ECO:0000313" key="9">
    <source>
        <dbReference type="EMBL" id="EJT44239.1"/>
    </source>
</evidence>
<comment type="similarity">
    <text evidence="2">Belongs to the ATPase delta chain family.</text>
</comment>
<evidence type="ECO:0000256" key="1">
    <source>
        <dbReference type="ARBA" id="ARBA00004370"/>
    </source>
</evidence>
<comment type="caution">
    <text evidence="9">The sequence shown here is derived from an EMBL/GenBank/DDBJ whole genome shotgun (WGS) entry which is preliminary data.</text>
</comment>
<evidence type="ECO:0000256" key="4">
    <source>
        <dbReference type="ARBA" id="ARBA00022448"/>
    </source>
</evidence>
<dbReference type="GO" id="GO:0016020">
    <property type="term" value="C:membrane"/>
    <property type="evidence" value="ECO:0007669"/>
    <property type="project" value="UniProtKB-SubCell"/>
</dbReference>
<reference evidence="9 10" key="1">
    <citation type="journal article" date="2003" name="Science">
        <title>Finding functional features in Saccharomyces genomes by phylogenetic footprinting.</title>
        <authorList>
            <person name="Cliften P.F."/>
            <person name="Sudarsanam P."/>
            <person name="Desikan A."/>
            <person name="Fulton L."/>
            <person name="Fulton B."/>
            <person name="Majors J."/>
            <person name="Waterston R."/>
            <person name="Cohen B.A."/>
            <person name="Johnston M."/>
        </authorList>
    </citation>
    <scope>NUCLEOTIDE SEQUENCE [LARGE SCALE GENOMIC DNA]</scope>
    <source>
        <strain evidence="10">ATCC MYA-4449 / AS 2.2408 / CBS 8840 / NBRC 1802 / NCYC 2889</strain>
    </source>
</reference>
<dbReference type="STRING" id="226230.J8TQJ9"/>
<dbReference type="Gene3D" id="1.10.520.20">
    <property type="entry name" value="N-terminal domain of the delta subunit of the F1F0-ATP synthase"/>
    <property type="match status" value="1"/>
</dbReference>
<evidence type="ECO:0000256" key="5">
    <source>
        <dbReference type="ARBA" id="ARBA00022781"/>
    </source>
</evidence>
<dbReference type="InterPro" id="IPR000711">
    <property type="entry name" value="ATPase_OSCP/dsu"/>
</dbReference>
<evidence type="ECO:0000256" key="2">
    <source>
        <dbReference type="ARBA" id="ARBA00007046"/>
    </source>
</evidence>
<dbReference type="PANTHER" id="PTHR11910">
    <property type="entry name" value="ATP SYNTHASE DELTA CHAIN"/>
    <property type="match status" value="1"/>
</dbReference>
<dbReference type="EMBL" id="AACI03000412">
    <property type="protein sequence ID" value="EJT44239.1"/>
    <property type="molecule type" value="Genomic_DNA"/>
</dbReference>
<keyword evidence="4" id="KW-0813">Transport</keyword>
<keyword evidence="7" id="KW-0472">Membrane</keyword>
<reference evidence="10" key="2">
    <citation type="journal article" date="2011" name="G3 (Bethesda)">
        <title>The awesome power of yeast evolutionary genetics: New genome sequences and strain resources for the Saccharomyces sensu stricto genus.</title>
        <authorList>
            <person name="Scannell D.R."/>
            <person name="Zill O.A."/>
            <person name="Rokas A."/>
            <person name="Payen C."/>
            <person name="Dunham M.J."/>
            <person name="Eisen M.B."/>
            <person name="Rine J."/>
            <person name="Johnston M."/>
            <person name="Hittinger C.T."/>
        </authorList>
    </citation>
    <scope>GENOME REANNOTATION</scope>
    <source>
        <strain evidence="10">ATCC MYA-4449 / AS 2.2408 / CBS 8840 / NBRC 1802 / NCYC 2889</strain>
    </source>
</reference>
<evidence type="ECO:0000256" key="3">
    <source>
        <dbReference type="ARBA" id="ARBA00014723"/>
    </source>
</evidence>
<organism evidence="9 10">
    <name type="scientific">Saccharomyces kudriavzevii (strain ATCC MYA-4449 / AS 2.2408 / CBS 8840 / NBRC 1802 / NCYC 2889)</name>
    <name type="common">Yeast</name>
    <dbReference type="NCBI Taxonomy" id="226230"/>
    <lineage>
        <taxon>Eukaryota</taxon>
        <taxon>Fungi</taxon>
        <taxon>Dikarya</taxon>
        <taxon>Ascomycota</taxon>
        <taxon>Saccharomycotina</taxon>
        <taxon>Saccharomycetes</taxon>
        <taxon>Saccharomycetales</taxon>
        <taxon>Saccharomycetaceae</taxon>
        <taxon>Saccharomyces</taxon>
    </lineage>
</organism>
<dbReference type="HOGENOM" id="CLU_085114_0_0_1"/>
<dbReference type="HAMAP" id="MF_01416">
    <property type="entry name" value="ATP_synth_delta_bact"/>
    <property type="match status" value="1"/>
</dbReference>
<proteinExistence type="inferred from homology"/>
<evidence type="ECO:0000256" key="8">
    <source>
        <dbReference type="ARBA" id="ARBA00023310"/>
    </source>
</evidence>
<keyword evidence="8" id="KW-0066">ATP synthesis</keyword>
<accession>J8TQJ9</accession>
<protein>
    <recommendedName>
        <fullName evidence="3">ATP synthase subunit 5, mitochondrial</fullName>
    </recommendedName>
</protein>
<gene>
    <name evidence="9" type="primary">YDR298C</name>
    <name evidence="9" type="ORF">SKUD_200303</name>
</gene>
<evidence type="ECO:0000256" key="7">
    <source>
        <dbReference type="ARBA" id="ARBA00023136"/>
    </source>
</evidence>
<dbReference type="GO" id="GO:0046933">
    <property type="term" value="F:proton-transporting ATP synthase activity, rotational mechanism"/>
    <property type="evidence" value="ECO:0007669"/>
    <property type="project" value="InterPro"/>
</dbReference>
<keyword evidence="5" id="KW-0375">Hydrogen ion transport</keyword>
<dbReference type="InterPro" id="IPR026015">
    <property type="entry name" value="ATP_synth_OSCP/delta_N_sf"/>
</dbReference>
<keyword evidence="6" id="KW-0406">Ion transport</keyword>
<evidence type="ECO:0000313" key="10">
    <source>
        <dbReference type="Proteomes" id="UP000002753"/>
    </source>
</evidence>